<dbReference type="SUPFAM" id="SSF54427">
    <property type="entry name" value="NTF2-like"/>
    <property type="match status" value="1"/>
</dbReference>
<reference evidence="2 3" key="1">
    <citation type="submission" date="2019-06" db="EMBL/GenBank/DDBJ databases">
        <title>Sequencing the genomes of 1000 actinobacteria strains.</title>
        <authorList>
            <person name="Klenk H.-P."/>
        </authorList>
    </citation>
    <scope>NUCLEOTIDE SEQUENCE [LARGE SCALE GENOMIC DNA]</scope>
    <source>
        <strain evidence="2 3">DSM 45671</strain>
    </source>
</reference>
<dbReference type="EMBL" id="VIWU01000001">
    <property type="protein sequence ID" value="TWF75672.1"/>
    <property type="molecule type" value="Genomic_DNA"/>
</dbReference>
<dbReference type="AlphaFoldDB" id="A0A561SLH4"/>
<comment type="caution">
    <text evidence="2">The sequence shown here is derived from an EMBL/GenBank/DDBJ whole genome shotgun (WGS) entry which is preliminary data.</text>
</comment>
<keyword evidence="3" id="KW-1185">Reference proteome</keyword>
<name>A0A561SLH4_9PSEU</name>
<dbReference type="Pfam" id="PF13577">
    <property type="entry name" value="SnoaL_4"/>
    <property type="match status" value="1"/>
</dbReference>
<dbReference type="OrthoDB" id="981191at2"/>
<sequence>MSAADRVEIAELFARLANLLDEGRHEDADGVYHADVVVRSPRGGELHGLDEVTAYLNRSQVEGEHTQHVHGDVLVHIDGDRAEATANQLVYFYRSGEPPHRTSGLRTACTAVRTPAGWRFSEMRITLAWTNESGEATSAPVPRQVDATALT</sequence>
<feature type="domain" description="SnoaL-like" evidence="1">
    <location>
        <begin position="2"/>
        <end position="124"/>
    </location>
</feature>
<evidence type="ECO:0000259" key="1">
    <source>
        <dbReference type="Pfam" id="PF13577"/>
    </source>
</evidence>
<dbReference type="InterPro" id="IPR037401">
    <property type="entry name" value="SnoaL-like"/>
</dbReference>
<dbReference type="Proteomes" id="UP000321261">
    <property type="component" value="Unassembled WGS sequence"/>
</dbReference>
<evidence type="ECO:0000313" key="2">
    <source>
        <dbReference type="EMBL" id="TWF75672.1"/>
    </source>
</evidence>
<dbReference type="InterPro" id="IPR032710">
    <property type="entry name" value="NTF2-like_dom_sf"/>
</dbReference>
<organism evidence="2 3">
    <name type="scientific">Pseudonocardia hierapolitana</name>
    <dbReference type="NCBI Taxonomy" id="1128676"/>
    <lineage>
        <taxon>Bacteria</taxon>
        <taxon>Bacillati</taxon>
        <taxon>Actinomycetota</taxon>
        <taxon>Actinomycetes</taxon>
        <taxon>Pseudonocardiales</taxon>
        <taxon>Pseudonocardiaceae</taxon>
        <taxon>Pseudonocardia</taxon>
    </lineage>
</organism>
<gene>
    <name evidence="2" type="ORF">FHX44_111556</name>
</gene>
<dbReference type="RefSeq" id="WP_147254834.1">
    <property type="nucleotide sequence ID" value="NZ_VIWU01000001.1"/>
</dbReference>
<dbReference type="Gene3D" id="3.10.450.50">
    <property type="match status" value="1"/>
</dbReference>
<protein>
    <submittedName>
        <fullName evidence="2">SnoaL-like protein</fullName>
    </submittedName>
</protein>
<evidence type="ECO:0000313" key="3">
    <source>
        <dbReference type="Proteomes" id="UP000321261"/>
    </source>
</evidence>
<accession>A0A561SLH4</accession>
<proteinExistence type="predicted"/>